<protein>
    <recommendedName>
        <fullName evidence="3">Diadenosine tetraphosphate hydrolase</fullName>
    </recommendedName>
</protein>
<dbReference type="KEGG" id="pact:CA264_00120"/>
<dbReference type="RefSeq" id="WP_025609367.1">
    <property type="nucleotide sequence ID" value="NZ_CP021235.1"/>
</dbReference>
<dbReference type="EMBL" id="CP021235">
    <property type="protein sequence ID" value="ARS33967.1"/>
    <property type="molecule type" value="Genomic_DNA"/>
</dbReference>
<evidence type="ECO:0000313" key="2">
    <source>
        <dbReference type="Proteomes" id="UP000266292"/>
    </source>
</evidence>
<dbReference type="AlphaFoldDB" id="A0A1X9YM75"/>
<reference evidence="2" key="1">
    <citation type="submission" date="2017-05" db="EMBL/GenBank/DDBJ databases">
        <authorList>
            <person name="Ray J."/>
            <person name="Price M."/>
            <person name="Deutschbauer A."/>
        </authorList>
    </citation>
    <scope>NUCLEOTIDE SEQUENCE [LARGE SCALE GENOMIC DNA]</scope>
    <source>
        <strain evidence="2">DSM 19842</strain>
    </source>
</reference>
<gene>
    <name evidence="1" type="ORF">CA264_00120</name>
</gene>
<proteinExistence type="predicted"/>
<evidence type="ECO:0008006" key="3">
    <source>
        <dbReference type="Google" id="ProtNLM"/>
    </source>
</evidence>
<name>A0A1X9YM75_9BACT</name>
<keyword evidence="2" id="KW-1185">Reference proteome</keyword>
<sequence>MDFNIIEYLKRGTPKQQEAYNVLTQYSIMEYLQPYSPILAGTIPIDIDIENSDLDIICYWEHVDQFKVNLLKYFSSYKDFQLVDKMVQDQRTVIANFIVESFDIEIFGQNTPSQEQYAYRHMVVEYYLLLSKGNQFRQTIRELKEQGYKTEPAFAHALGWKGDPYLELLKYEEKLQTHLPTIAKKL</sequence>
<accession>A0A1X9YM75</accession>
<organism evidence="1 2">
    <name type="scientific">Pontibacter actiniarum</name>
    <dbReference type="NCBI Taxonomy" id="323450"/>
    <lineage>
        <taxon>Bacteria</taxon>
        <taxon>Pseudomonadati</taxon>
        <taxon>Bacteroidota</taxon>
        <taxon>Cytophagia</taxon>
        <taxon>Cytophagales</taxon>
        <taxon>Hymenobacteraceae</taxon>
        <taxon>Pontibacter</taxon>
    </lineage>
</organism>
<dbReference type="Proteomes" id="UP000266292">
    <property type="component" value="Chromosome"/>
</dbReference>
<dbReference type="STRING" id="709015.GCA_000472485_04204"/>
<evidence type="ECO:0000313" key="1">
    <source>
        <dbReference type="EMBL" id="ARS33967.1"/>
    </source>
</evidence>
<dbReference type="Pfam" id="PF14091">
    <property type="entry name" value="DUF4269"/>
    <property type="match status" value="1"/>
</dbReference>
<dbReference type="OrthoDB" id="6402248at2"/>
<dbReference type="InterPro" id="IPR025365">
    <property type="entry name" value="DUF4269"/>
</dbReference>